<evidence type="ECO:0000313" key="6">
    <source>
        <dbReference type="Proteomes" id="UP000029843"/>
    </source>
</evidence>
<gene>
    <name evidence="5" type="ORF">ND2E_0976</name>
</gene>
<dbReference type="GO" id="GO:0003677">
    <property type="term" value="F:DNA binding"/>
    <property type="evidence" value="ECO:0007669"/>
    <property type="project" value="UniProtKB-KW"/>
</dbReference>
<dbReference type="InterPro" id="IPR010982">
    <property type="entry name" value="Lambda_DNA-bd_dom_sf"/>
</dbReference>
<dbReference type="InterPro" id="IPR036286">
    <property type="entry name" value="LexA/Signal_pep-like_sf"/>
</dbReference>
<dbReference type="Proteomes" id="UP000029843">
    <property type="component" value="Unassembled WGS sequence"/>
</dbReference>
<evidence type="ECO:0000256" key="3">
    <source>
        <dbReference type="ARBA" id="ARBA00023163"/>
    </source>
</evidence>
<dbReference type="PATRIC" id="fig|28229.4.peg.4469"/>
<evidence type="ECO:0000313" key="5">
    <source>
        <dbReference type="EMBL" id="KGJ86410.1"/>
    </source>
</evidence>
<comment type="caution">
    <text evidence="5">The sequence shown here is derived from an EMBL/GenBank/DDBJ whole genome shotgun (WGS) entry which is preliminary data.</text>
</comment>
<dbReference type="OrthoDB" id="5959816at2"/>
<dbReference type="CDD" id="cd00093">
    <property type="entry name" value="HTH_XRE"/>
    <property type="match status" value="1"/>
</dbReference>
<feature type="domain" description="HTH cro/C1-type" evidence="4">
    <location>
        <begin position="35"/>
        <end position="79"/>
    </location>
</feature>
<dbReference type="InterPro" id="IPR001387">
    <property type="entry name" value="Cro/C1-type_HTH"/>
</dbReference>
<dbReference type="InterPro" id="IPR015927">
    <property type="entry name" value="Peptidase_S24_S26A/B/C"/>
</dbReference>
<sequence length="250" mass="28066">MKKKQEEEKSNNVSFPDNEKETFSMRLEQAIGTTSIRMFANAIDISEGALRKYLKGISLPQIDKAMLIAKEAGVSLNWLITGEGSKDTGNQSKPKSDFSYGCATVSVEEFNEEYALIPGYHISVSTGHGALNNEAEVKRQLAFRSKWLRYRKLNPNDLAVVFAKGDSMEPTINSGNTILVDLSNKKLTEGSIYVLRLGEDLYAKRLQQRFDGSIELISDNKEYITQTVKPDELEQLEIIGKVVWIGKDLY</sequence>
<dbReference type="SUPFAM" id="SSF47413">
    <property type="entry name" value="lambda repressor-like DNA-binding domains"/>
    <property type="match status" value="1"/>
</dbReference>
<keyword evidence="2" id="KW-0238">DNA-binding</keyword>
<dbReference type="Gene3D" id="1.10.260.40">
    <property type="entry name" value="lambda repressor-like DNA-binding domains"/>
    <property type="match status" value="1"/>
</dbReference>
<evidence type="ECO:0000256" key="2">
    <source>
        <dbReference type="ARBA" id="ARBA00023125"/>
    </source>
</evidence>
<dbReference type="PROSITE" id="PS50943">
    <property type="entry name" value="HTH_CROC1"/>
    <property type="match status" value="1"/>
</dbReference>
<dbReference type="SUPFAM" id="SSF51306">
    <property type="entry name" value="LexA/Signal peptidase"/>
    <property type="match status" value="1"/>
</dbReference>
<protein>
    <submittedName>
        <fullName evidence="5">Phage C1 repressor</fullName>
    </submittedName>
</protein>
<keyword evidence="3" id="KW-0804">Transcription</keyword>
<evidence type="ECO:0000256" key="1">
    <source>
        <dbReference type="ARBA" id="ARBA00023015"/>
    </source>
</evidence>
<dbReference type="InterPro" id="IPR010744">
    <property type="entry name" value="Phage_CI_N"/>
</dbReference>
<dbReference type="GO" id="GO:0045892">
    <property type="term" value="P:negative regulation of DNA-templated transcription"/>
    <property type="evidence" value="ECO:0007669"/>
    <property type="project" value="InterPro"/>
</dbReference>
<dbReference type="InterPro" id="IPR039418">
    <property type="entry name" value="LexA-like"/>
</dbReference>
<dbReference type="PANTHER" id="PTHR40661:SF3">
    <property type="entry name" value="FELS-1 PROPHAGE TRANSCRIPTIONAL REGULATOR"/>
    <property type="match status" value="1"/>
</dbReference>
<dbReference type="CDD" id="cd06529">
    <property type="entry name" value="S24_LexA-like"/>
    <property type="match status" value="1"/>
</dbReference>
<dbReference type="EMBL" id="JQED01000057">
    <property type="protein sequence ID" value="KGJ86410.1"/>
    <property type="molecule type" value="Genomic_DNA"/>
</dbReference>
<proteinExistence type="predicted"/>
<reference evidence="5 6" key="1">
    <citation type="submission" date="2014-08" db="EMBL/GenBank/DDBJ databases">
        <title>Genomic and Phenotypic Diversity of Colwellia psychrerythraea strains from Disparate Marine Basins.</title>
        <authorList>
            <person name="Techtmann S.M."/>
            <person name="Stelling S.C."/>
            <person name="Utturkar S.M."/>
            <person name="Alshibli N."/>
            <person name="Harris A."/>
            <person name="Brown S.D."/>
            <person name="Hazen T.C."/>
        </authorList>
    </citation>
    <scope>NUCLEOTIDE SEQUENCE [LARGE SCALE GENOMIC DNA]</scope>
    <source>
        <strain evidence="5 6">ND2E</strain>
    </source>
</reference>
<dbReference type="Pfam" id="PF07022">
    <property type="entry name" value="Phage_CI_repr"/>
    <property type="match status" value="1"/>
</dbReference>
<dbReference type="Pfam" id="PF00717">
    <property type="entry name" value="Peptidase_S24"/>
    <property type="match status" value="1"/>
</dbReference>
<organism evidence="5 6">
    <name type="scientific">Colwellia psychrerythraea</name>
    <name type="common">Vibrio psychroerythus</name>
    <dbReference type="NCBI Taxonomy" id="28229"/>
    <lineage>
        <taxon>Bacteria</taxon>
        <taxon>Pseudomonadati</taxon>
        <taxon>Pseudomonadota</taxon>
        <taxon>Gammaproteobacteria</taxon>
        <taxon>Alteromonadales</taxon>
        <taxon>Colwelliaceae</taxon>
        <taxon>Colwellia</taxon>
    </lineage>
</organism>
<keyword evidence="1" id="KW-0805">Transcription regulation</keyword>
<accession>A0A099K7Y6</accession>
<dbReference type="AlphaFoldDB" id="A0A099K7Y6"/>
<name>A0A099K7Y6_COLPS</name>
<evidence type="ECO:0000259" key="4">
    <source>
        <dbReference type="PROSITE" id="PS50943"/>
    </source>
</evidence>
<dbReference type="PANTHER" id="PTHR40661">
    <property type="match status" value="1"/>
</dbReference>
<dbReference type="Gene3D" id="2.10.109.10">
    <property type="entry name" value="Umud Fragment, subunit A"/>
    <property type="match status" value="1"/>
</dbReference>
<dbReference type="RefSeq" id="WP_052057109.1">
    <property type="nucleotide sequence ID" value="NZ_JQED01000057.1"/>
</dbReference>